<dbReference type="InterPro" id="IPR022700">
    <property type="entry name" value="CLIP"/>
</dbReference>
<evidence type="ECO:0000256" key="6">
    <source>
        <dbReference type="ARBA" id="ARBA00023180"/>
    </source>
</evidence>
<evidence type="ECO:0000256" key="9">
    <source>
        <dbReference type="RuleBase" id="RU366078"/>
    </source>
</evidence>
<evidence type="ECO:0000256" key="3">
    <source>
        <dbReference type="ARBA" id="ARBA00022801"/>
    </source>
</evidence>
<organism evidence="13 14">
    <name type="scientific">Psylliodes chrysocephalus</name>
    <dbReference type="NCBI Taxonomy" id="3402493"/>
    <lineage>
        <taxon>Eukaryota</taxon>
        <taxon>Metazoa</taxon>
        <taxon>Ecdysozoa</taxon>
        <taxon>Arthropoda</taxon>
        <taxon>Hexapoda</taxon>
        <taxon>Insecta</taxon>
        <taxon>Pterygota</taxon>
        <taxon>Neoptera</taxon>
        <taxon>Endopterygota</taxon>
        <taxon>Coleoptera</taxon>
        <taxon>Polyphaga</taxon>
        <taxon>Cucujiformia</taxon>
        <taxon>Chrysomeloidea</taxon>
        <taxon>Chrysomelidae</taxon>
        <taxon>Galerucinae</taxon>
        <taxon>Alticini</taxon>
        <taxon>Psylliodes</taxon>
    </lineage>
</organism>
<dbReference type="PROSITE" id="PS00134">
    <property type="entry name" value="TRYPSIN_HIS"/>
    <property type="match status" value="1"/>
</dbReference>
<accession>A0A9P0GDN7</accession>
<dbReference type="GO" id="GO:0005615">
    <property type="term" value="C:extracellular space"/>
    <property type="evidence" value="ECO:0007669"/>
    <property type="project" value="TreeGrafter"/>
</dbReference>
<evidence type="ECO:0000256" key="5">
    <source>
        <dbReference type="ARBA" id="ARBA00023157"/>
    </source>
</evidence>
<evidence type="ECO:0000313" key="14">
    <source>
        <dbReference type="Proteomes" id="UP001153636"/>
    </source>
</evidence>
<name>A0A9P0GDN7_9CUCU</name>
<dbReference type="GO" id="GO:0006508">
    <property type="term" value="P:proteolysis"/>
    <property type="evidence" value="ECO:0007669"/>
    <property type="project" value="UniProtKB-KW"/>
</dbReference>
<dbReference type="PROSITE" id="PS51888">
    <property type="entry name" value="CLIP"/>
    <property type="match status" value="1"/>
</dbReference>
<keyword evidence="14" id="KW-1185">Reference proteome</keyword>
<keyword evidence="5" id="KW-1015">Disulfide bond</keyword>
<evidence type="ECO:0000256" key="7">
    <source>
        <dbReference type="ARBA" id="ARBA00024195"/>
    </source>
</evidence>
<sequence length="437" mass="48283">MRLTTKWLGLCFVLLVINVQDIISNFTTRGYGQPFDGYDSDVTTEASVSSEESFKTTNLTVELKFAIECETPNHDSGICIEIKQCPILYKQLPNVNARKFLQVSQCGLNIEDGNMPKVCCGKFDNYIHSENNISRVEDYNIFPKKCGPKKVTLLRSRILGGTKAAIGEFPWMARLIHNNNHNYKSVGCSAFLIHTKYVLTAAHCVHKAHTTIRGPVFSVILGEHNTETKVDCNPLGTYCADPLQISRVGKVIVHPGYNVDSPGHYNDIAIIHMKKAARISEFVQPICLQTDPTPINSGIYLISGWGKTEDEMFSKIKMKLEVPAVEFKDCSRKYNEVGIELQDTQICAGGEEGKDSCTGDSGGPLIMENGTNYLAVGVVSYGLGCGNKGWPGVYTNIPTFIPWIKQQIIANSLVSSKSPKQKKHHNKKKGGVKSSNK</sequence>
<dbReference type="InterPro" id="IPR050127">
    <property type="entry name" value="Serine_Proteases_S1"/>
</dbReference>
<dbReference type="EMBL" id="OV651814">
    <property type="protein sequence ID" value="CAH1105995.1"/>
    <property type="molecule type" value="Genomic_DNA"/>
</dbReference>
<dbReference type="PANTHER" id="PTHR24264">
    <property type="entry name" value="TRYPSIN-RELATED"/>
    <property type="match status" value="1"/>
</dbReference>
<protein>
    <recommendedName>
        <fullName evidence="9">CLIP domain-containing serine protease</fullName>
        <ecNumber evidence="8">3.4.21.-</ecNumber>
    </recommendedName>
</protein>
<evidence type="ECO:0000256" key="8">
    <source>
        <dbReference type="RuleBase" id="RU363034"/>
    </source>
</evidence>
<dbReference type="InterPro" id="IPR001254">
    <property type="entry name" value="Trypsin_dom"/>
</dbReference>
<evidence type="ECO:0000256" key="2">
    <source>
        <dbReference type="ARBA" id="ARBA00022729"/>
    </source>
</evidence>
<dbReference type="FunFam" id="2.40.10.10:FF:000028">
    <property type="entry name" value="Serine protease easter"/>
    <property type="match status" value="1"/>
</dbReference>
<keyword evidence="9" id="KW-0964">Secreted</keyword>
<dbReference type="Gene3D" id="2.40.10.10">
    <property type="entry name" value="Trypsin-like serine proteases"/>
    <property type="match status" value="2"/>
</dbReference>
<feature type="region of interest" description="Disordered" evidence="10">
    <location>
        <begin position="415"/>
        <end position="437"/>
    </location>
</feature>
<feature type="signal peptide" evidence="9">
    <location>
        <begin position="1"/>
        <end position="24"/>
    </location>
</feature>
<dbReference type="InterPro" id="IPR038565">
    <property type="entry name" value="CLIP_sf"/>
</dbReference>
<dbReference type="SMART" id="SM00680">
    <property type="entry name" value="CLIP"/>
    <property type="match status" value="1"/>
</dbReference>
<dbReference type="Pfam" id="PF00089">
    <property type="entry name" value="Trypsin"/>
    <property type="match status" value="1"/>
</dbReference>
<comment type="similarity">
    <text evidence="7 9">Belongs to the peptidase S1 family. CLIP subfamily.</text>
</comment>
<dbReference type="Proteomes" id="UP001153636">
    <property type="component" value="Chromosome 2"/>
</dbReference>
<keyword evidence="6" id="KW-0325">Glycoprotein</keyword>
<dbReference type="Gene3D" id="3.30.1640.30">
    <property type="match status" value="1"/>
</dbReference>
<feature type="domain" description="Peptidase S1" evidence="11">
    <location>
        <begin position="158"/>
        <end position="409"/>
    </location>
</feature>
<dbReference type="PROSITE" id="PS50240">
    <property type="entry name" value="TRYPSIN_DOM"/>
    <property type="match status" value="1"/>
</dbReference>
<evidence type="ECO:0000259" key="11">
    <source>
        <dbReference type="PROSITE" id="PS50240"/>
    </source>
</evidence>
<feature type="compositionally biased region" description="Basic residues" evidence="10">
    <location>
        <begin position="419"/>
        <end position="437"/>
    </location>
</feature>
<keyword evidence="1 8" id="KW-0645">Protease</keyword>
<dbReference type="Pfam" id="PF12032">
    <property type="entry name" value="CLIP"/>
    <property type="match status" value="1"/>
</dbReference>
<keyword evidence="3 8" id="KW-0378">Hydrolase</keyword>
<dbReference type="PROSITE" id="PS00135">
    <property type="entry name" value="TRYPSIN_SER"/>
    <property type="match status" value="1"/>
</dbReference>
<dbReference type="GO" id="GO:0004252">
    <property type="term" value="F:serine-type endopeptidase activity"/>
    <property type="evidence" value="ECO:0007669"/>
    <property type="project" value="UniProtKB-UniRule"/>
</dbReference>
<dbReference type="InterPro" id="IPR033116">
    <property type="entry name" value="TRYPSIN_SER"/>
</dbReference>
<dbReference type="InterPro" id="IPR001314">
    <property type="entry name" value="Peptidase_S1A"/>
</dbReference>
<proteinExistence type="inferred from homology"/>
<dbReference type="SUPFAM" id="SSF50494">
    <property type="entry name" value="Trypsin-like serine proteases"/>
    <property type="match status" value="1"/>
</dbReference>
<evidence type="ECO:0000313" key="13">
    <source>
        <dbReference type="EMBL" id="CAH1105995.1"/>
    </source>
</evidence>
<gene>
    <name evidence="13" type="ORF">PSYICH_LOCUS7155</name>
</gene>
<keyword evidence="2 9" id="KW-0732">Signal</keyword>
<dbReference type="InterPro" id="IPR009003">
    <property type="entry name" value="Peptidase_S1_PA"/>
</dbReference>
<feature type="domain" description="Clip" evidence="12">
    <location>
        <begin position="68"/>
        <end position="120"/>
    </location>
</feature>
<evidence type="ECO:0000259" key="12">
    <source>
        <dbReference type="PROSITE" id="PS51888"/>
    </source>
</evidence>
<dbReference type="SMART" id="SM00020">
    <property type="entry name" value="Tryp_SPc"/>
    <property type="match status" value="1"/>
</dbReference>
<evidence type="ECO:0000256" key="4">
    <source>
        <dbReference type="ARBA" id="ARBA00022825"/>
    </source>
</evidence>
<dbReference type="AlphaFoldDB" id="A0A9P0GDN7"/>
<dbReference type="InterPro" id="IPR043504">
    <property type="entry name" value="Peptidase_S1_PA_chymotrypsin"/>
</dbReference>
<dbReference type="CDD" id="cd00190">
    <property type="entry name" value="Tryp_SPc"/>
    <property type="match status" value="1"/>
</dbReference>
<reference evidence="13" key="1">
    <citation type="submission" date="2022-01" db="EMBL/GenBank/DDBJ databases">
        <authorList>
            <person name="King R."/>
        </authorList>
    </citation>
    <scope>NUCLEOTIDE SEQUENCE</scope>
</reference>
<dbReference type="EC" id="3.4.21.-" evidence="8"/>
<dbReference type="OrthoDB" id="9028152at2759"/>
<comment type="domain">
    <text evidence="9">The clip domain consists of 35-55 residues which are 'knitted' together usually by 3 conserved disulfide bonds forming a clip-like compact structure.</text>
</comment>
<dbReference type="PANTHER" id="PTHR24264:SF54">
    <property type="entry name" value="PEPTIDASE S1 DOMAIN-CONTAINING PROTEIN"/>
    <property type="match status" value="1"/>
</dbReference>
<dbReference type="InterPro" id="IPR018114">
    <property type="entry name" value="TRYPSIN_HIS"/>
</dbReference>
<evidence type="ECO:0000256" key="1">
    <source>
        <dbReference type="ARBA" id="ARBA00022670"/>
    </source>
</evidence>
<dbReference type="PRINTS" id="PR00722">
    <property type="entry name" value="CHYMOTRYPSIN"/>
</dbReference>
<keyword evidence="4 8" id="KW-0720">Serine protease</keyword>
<comment type="subcellular location">
    <subcellularLocation>
        <location evidence="9">Secreted</location>
    </subcellularLocation>
</comment>
<evidence type="ECO:0000256" key="10">
    <source>
        <dbReference type="SAM" id="MobiDB-lite"/>
    </source>
</evidence>
<feature type="chain" id="PRO_5040529426" description="CLIP domain-containing serine protease" evidence="9">
    <location>
        <begin position="25"/>
        <end position="437"/>
    </location>
</feature>